<proteinExistence type="predicted"/>
<organism evidence="1 2">
    <name type="scientific">Botryotinia fuckeliana (strain T4)</name>
    <name type="common">Noble rot fungus</name>
    <name type="synonym">Botrytis cinerea</name>
    <dbReference type="NCBI Taxonomy" id="999810"/>
    <lineage>
        <taxon>Eukaryota</taxon>
        <taxon>Fungi</taxon>
        <taxon>Dikarya</taxon>
        <taxon>Ascomycota</taxon>
        <taxon>Pezizomycotina</taxon>
        <taxon>Leotiomycetes</taxon>
        <taxon>Helotiales</taxon>
        <taxon>Sclerotiniaceae</taxon>
        <taxon>Botrytis</taxon>
    </lineage>
</organism>
<dbReference type="EMBL" id="FQ790303">
    <property type="protein sequence ID" value="CCD34167.1"/>
    <property type="molecule type" value="Genomic_DNA"/>
</dbReference>
<name>G2YAC6_BOTF4</name>
<evidence type="ECO:0000313" key="1">
    <source>
        <dbReference type="EMBL" id="CCD34167.1"/>
    </source>
</evidence>
<reference evidence="2" key="1">
    <citation type="journal article" date="2011" name="PLoS Genet.">
        <title>Genomic analysis of the necrotrophic fungal pathogens Sclerotinia sclerotiorum and Botrytis cinerea.</title>
        <authorList>
            <person name="Amselem J."/>
            <person name="Cuomo C.A."/>
            <person name="van Kan J.A."/>
            <person name="Viaud M."/>
            <person name="Benito E.P."/>
            <person name="Couloux A."/>
            <person name="Coutinho P.M."/>
            <person name="de Vries R.P."/>
            <person name="Dyer P.S."/>
            <person name="Fillinger S."/>
            <person name="Fournier E."/>
            <person name="Gout L."/>
            <person name="Hahn M."/>
            <person name="Kohn L."/>
            <person name="Lapalu N."/>
            <person name="Plummer K.M."/>
            <person name="Pradier J.M."/>
            <person name="Quevillon E."/>
            <person name="Sharon A."/>
            <person name="Simon A."/>
            <person name="ten Have A."/>
            <person name="Tudzynski B."/>
            <person name="Tudzynski P."/>
            <person name="Wincker P."/>
            <person name="Andrew M."/>
            <person name="Anthouard V."/>
            <person name="Beever R.E."/>
            <person name="Beffa R."/>
            <person name="Benoit I."/>
            <person name="Bouzid O."/>
            <person name="Brault B."/>
            <person name="Chen Z."/>
            <person name="Choquer M."/>
            <person name="Collemare J."/>
            <person name="Cotton P."/>
            <person name="Danchin E.G."/>
            <person name="Da Silva C."/>
            <person name="Gautier A."/>
            <person name="Giraud C."/>
            <person name="Giraud T."/>
            <person name="Gonzalez C."/>
            <person name="Grossetete S."/>
            <person name="Guldener U."/>
            <person name="Henrissat B."/>
            <person name="Howlett B.J."/>
            <person name="Kodira C."/>
            <person name="Kretschmer M."/>
            <person name="Lappartient A."/>
            <person name="Leroch M."/>
            <person name="Levis C."/>
            <person name="Mauceli E."/>
            <person name="Neuveglise C."/>
            <person name="Oeser B."/>
            <person name="Pearson M."/>
            <person name="Poulain J."/>
            <person name="Poussereau N."/>
            <person name="Quesneville H."/>
            <person name="Rascle C."/>
            <person name="Schumacher J."/>
            <person name="Segurens B."/>
            <person name="Sexton A."/>
            <person name="Silva E."/>
            <person name="Sirven C."/>
            <person name="Soanes D.M."/>
            <person name="Talbot N.J."/>
            <person name="Templeton M."/>
            <person name="Yandava C."/>
            <person name="Yarden O."/>
            <person name="Zeng Q."/>
            <person name="Rollins J.A."/>
            <person name="Lebrun M.H."/>
            <person name="Dickman M."/>
        </authorList>
    </citation>
    <scope>NUCLEOTIDE SEQUENCE [LARGE SCALE GENOMIC DNA]</scope>
    <source>
        <strain evidence="2">T4</strain>
    </source>
</reference>
<gene>
    <name evidence="1" type="ORF">BofuT4_uP105100.1</name>
</gene>
<dbReference type="AlphaFoldDB" id="G2YAC6"/>
<protein>
    <submittedName>
        <fullName evidence="1">Uncharacterized protein</fullName>
    </submittedName>
</protein>
<evidence type="ECO:0000313" key="2">
    <source>
        <dbReference type="Proteomes" id="UP000008177"/>
    </source>
</evidence>
<dbReference type="HOGENOM" id="CLU_3068401_0_0_1"/>
<dbReference type="Proteomes" id="UP000008177">
    <property type="component" value="Unplaced contigs"/>
</dbReference>
<accession>G2YAC6</accession>
<dbReference type="InParanoid" id="G2YAC6"/>
<sequence>MRKSSLRDDLWRLGFKLCPMIPIVAKNLYAQRGAAAWCSAPSHHRARLLIYTA</sequence>